<name>A0A3N2QYC9_9RHOB</name>
<protein>
    <submittedName>
        <fullName evidence="2">Nuclear transport factor 2 family protein</fullName>
    </submittedName>
</protein>
<dbReference type="OrthoDB" id="4479885at2"/>
<dbReference type="Pfam" id="PF14534">
    <property type="entry name" value="DUF4440"/>
    <property type="match status" value="1"/>
</dbReference>
<keyword evidence="3" id="KW-1185">Reference proteome</keyword>
<organism evidence="2 3">
    <name type="scientific">Histidinibacterium lentulum</name>
    <dbReference type="NCBI Taxonomy" id="2480588"/>
    <lineage>
        <taxon>Bacteria</taxon>
        <taxon>Pseudomonadati</taxon>
        <taxon>Pseudomonadota</taxon>
        <taxon>Alphaproteobacteria</taxon>
        <taxon>Rhodobacterales</taxon>
        <taxon>Paracoccaceae</taxon>
        <taxon>Histidinibacterium</taxon>
    </lineage>
</organism>
<gene>
    <name evidence="2" type="ORF">EAT49_12960</name>
</gene>
<dbReference type="Gene3D" id="3.10.450.50">
    <property type="match status" value="1"/>
</dbReference>
<dbReference type="AlphaFoldDB" id="A0A3N2QYC9"/>
<evidence type="ECO:0000313" key="2">
    <source>
        <dbReference type="EMBL" id="ROU00207.1"/>
    </source>
</evidence>
<dbReference type="RefSeq" id="WP_123642756.1">
    <property type="nucleotide sequence ID" value="NZ_ML119086.1"/>
</dbReference>
<proteinExistence type="predicted"/>
<feature type="domain" description="DUF4440" evidence="1">
    <location>
        <begin position="8"/>
        <end position="109"/>
    </location>
</feature>
<accession>A0A3N2QYC9</accession>
<dbReference type="InterPro" id="IPR027843">
    <property type="entry name" value="DUF4440"/>
</dbReference>
<evidence type="ECO:0000259" key="1">
    <source>
        <dbReference type="Pfam" id="PF14534"/>
    </source>
</evidence>
<dbReference type="InterPro" id="IPR032710">
    <property type="entry name" value="NTF2-like_dom_sf"/>
</dbReference>
<sequence>MDELCEELLAAERVVWDALVTGDARADRTALDPGFLRVREDGFAGREDHVAQLATGPALRDYLLTDARAMAVGPDHGLLTYRARVTRVPGGAEEVLYVSSLWRRVGDGWVSLFSQDTRAVPS</sequence>
<dbReference type="EMBL" id="RDRB01000006">
    <property type="protein sequence ID" value="ROU00207.1"/>
    <property type="molecule type" value="Genomic_DNA"/>
</dbReference>
<comment type="caution">
    <text evidence="2">The sequence shown here is derived from an EMBL/GenBank/DDBJ whole genome shotgun (WGS) entry which is preliminary data.</text>
</comment>
<reference evidence="2 3" key="1">
    <citation type="submission" date="2018-10" db="EMBL/GenBank/DDBJ databases">
        <title>Histidinibacterium lentulum gen. nov., sp. nov., a marine bacterium from the culture broth of Picochlorum sp. 122.</title>
        <authorList>
            <person name="Wang G."/>
        </authorList>
    </citation>
    <scope>NUCLEOTIDE SEQUENCE [LARGE SCALE GENOMIC DNA]</scope>
    <source>
        <strain evidence="2 3">B17</strain>
    </source>
</reference>
<dbReference type="Proteomes" id="UP000268016">
    <property type="component" value="Unassembled WGS sequence"/>
</dbReference>
<evidence type="ECO:0000313" key="3">
    <source>
        <dbReference type="Proteomes" id="UP000268016"/>
    </source>
</evidence>
<dbReference type="SUPFAM" id="SSF54427">
    <property type="entry name" value="NTF2-like"/>
    <property type="match status" value="1"/>
</dbReference>